<name>A0A9X6RPS1_HYPEX</name>
<gene>
    <name evidence="2" type="ORF">BV898_19788</name>
</gene>
<reference evidence="3" key="1">
    <citation type="submission" date="2017-01" db="EMBL/GenBank/DDBJ databases">
        <title>Comparative genomics of anhydrobiosis in the tardigrade Hypsibius dujardini.</title>
        <authorList>
            <person name="Yoshida Y."/>
            <person name="Koutsovoulos G."/>
            <person name="Laetsch D."/>
            <person name="Stevens L."/>
            <person name="Kumar S."/>
            <person name="Horikawa D."/>
            <person name="Ishino K."/>
            <person name="Komine S."/>
            <person name="Tomita M."/>
            <person name="Blaxter M."/>
            <person name="Arakawa K."/>
        </authorList>
    </citation>
    <scope>NUCLEOTIDE SEQUENCE [LARGE SCALE GENOMIC DNA]</scope>
    <source>
        <strain evidence="3">Z151</strain>
    </source>
</reference>
<protein>
    <submittedName>
        <fullName evidence="2">Uncharacterized protein</fullName>
    </submittedName>
</protein>
<sequence length="71" mass="7581">MAAACATPSNGAVLRDYAPSSSAQHIPGDVSRPKRKKIPAAQNALEPTPQRQYSGQKSVQCQDRNTRSSAE</sequence>
<feature type="region of interest" description="Disordered" evidence="1">
    <location>
        <begin position="1"/>
        <end position="71"/>
    </location>
</feature>
<keyword evidence="3" id="KW-1185">Reference proteome</keyword>
<proteinExistence type="predicted"/>
<comment type="caution">
    <text evidence="2">The sequence shown here is derived from an EMBL/GenBank/DDBJ whole genome shotgun (WGS) entry which is preliminary data.</text>
</comment>
<dbReference type="Proteomes" id="UP000192578">
    <property type="component" value="Unassembled WGS sequence"/>
</dbReference>
<accession>A0A9X6RPS1</accession>
<evidence type="ECO:0000256" key="1">
    <source>
        <dbReference type="SAM" id="MobiDB-lite"/>
    </source>
</evidence>
<organism evidence="2 3">
    <name type="scientific">Hypsibius exemplaris</name>
    <name type="common">Freshwater tardigrade</name>
    <dbReference type="NCBI Taxonomy" id="2072580"/>
    <lineage>
        <taxon>Eukaryota</taxon>
        <taxon>Metazoa</taxon>
        <taxon>Ecdysozoa</taxon>
        <taxon>Tardigrada</taxon>
        <taxon>Eutardigrada</taxon>
        <taxon>Parachela</taxon>
        <taxon>Hypsibioidea</taxon>
        <taxon>Hypsibiidae</taxon>
        <taxon>Hypsibius</taxon>
    </lineage>
</organism>
<feature type="compositionally biased region" description="Polar residues" evidence="1">
    <location>
        <begin position="49"/>
        <end position="63"/>
    </location>
</feature>
<dbReference type="EMBL" id="MTYJ01000740">
    <property type="protein sequence ID" value="OWA55402.1"/>
    <property type="molecule type" value="Genomic_DNA"/>
</dbReference>
<evidence type="ECO:0000313" key="2">
    <source>
        <dbReference type="EMBL" id="OWA55402.1"/>
    </source>
</evidence>
<evidence type="ECO:0000313" key="3">
    <source>
        <dbReference type="Proteomes" id="UP000192578"/>
    </source>
</evidence>
<dbReference type="AlphaFoldDB" id="A0A9X6RPS1"/>